<dbReference type="EMBL" id="CAMPGE010007848">
    <property type="protein sequence ID" value="CAI2366766.1"/>
    <property type="molecule type" value="Genomic_DNA"/>
</dbReference>
<organism evidence="1 2">
    <name type="scientific">Euplotes crassus</name>
    <dbReference type="NCBI Taxonomy" id="5936"/>
    <lineage>
        <taxon>Eukaryota</taxon>
        <taxon>Sar</taxon>
        <taxon>Alveolata</taxon>
        <taxon>Ciliophora</taxon>
        <taxon>Intramacronucleata</taxon>
        <taxon>Spirotrichea</taxon>
        <taxon>Hypotrichia</taxon>
        <taxon>Euplotida</taxon>
        <taxon>Euplotidae</taxon>
        <taxon>Moneuplotes</taxon>
    </lineage>
</organism>
<proteinExistence type="predicted"/>
<evidence type="ECO:0000313" key="2">
    <source>
        <dbReference type="Proteomes" id="UP001295684"/>
    </source>
</evidence>
<reference evidence="1" key="1">
    <citation type="submission" date="2023-07" db="EMBL/GenBank/DDBJ databases">
        <authorList>
            <consortium name="AG Swart"/>
            <person name="Singh M."/>
            <person name="Singh A."/>
            <person name="Seah K."/>
            <person name="Emmerich C."/>
        </authorList>
    </citation>
    <scope>NUCLEOTIDE SEQUENCE</scope>
    <source>
        <strain evidence="1">DP1</strain>
    </source>
</reference>
<accession>A0AAD1UF15</accession>
<protein>
    <submittedName>
        <fullName evidence="1">Uncharacterized protein</fullName>
    </submittedName>
</protein>
<name>A0AAD1UF15_EUPCR</name>
<dbReference type="Proteomes" id="UP001295684">
    <property type="component" value="Unassembled WGS sequence"/>
</dbReference>
<sequence>MLLINIIFKHRLERCKMNNNNQLLYKSVYNPQTQAATGKGFAPIYTTQTSPSLINQPNSNKFCTTGVSNIVESKPSIRKISTVLNLKKNFLNKNKKPIQSAFSVVSNSSQVLEAVTAFKQLSISCKEFKLDNKEPVLPKTLGDKQELKEIPKMNFLKRKKQKCSMDSSNSLSTSNSSMSVNLPDGAEATDIYGIRAFESTPSVLEESKELDIPVLSPKCKASPYLRKDVVWKSLLRAMKKYYSKEFREYFNYSDPKFIRRGDLKQMAFTHAKQFLEQSFTFEAPENTAHFLFALVDIKGRLYEENAAFPQLERDIKDLLRSFTSKKLKDLLRFHQFSSLILHFLVQNSEISELISKSKGDEMTKDAFQRYTVSLRTLVESYL</sequence>
<dbReference type="AlphaFoldDB" id="A0AAD1UF15"/>
<evidence type="ECO:0000313" key="1">
    <source>
        <dbReference type="EMBL" id="CAI2366766.1"/>
    </source>
</evidence>
<comment type="caution">
    <text evidence="1">The sequence shown here is derived from an EMBL/GenBank/DDBJ whole genome shotgun (WGS) entry which is preliminary data.</text>
</comment>
<gene>
    <name evidence="1" type="ORF">ECRASSUSDP1_LOCUS8040</name>
</gene>
<keyword evidence="2" id="KW-1185">Reference proteome</keyword>